<dbReference type="Gene3D" id="2.40.480.10">
    <property type="entry name" value="Allene oxide cyclase-like"/>
    <property type="match status" value="1"/>
</dbReference>
<dbReference type="OrthoDB" id="1864232at2759"/>
<name>A0A9Q1QBQ5_9CARY</name>
<keyword evidence="3 4" id="KW-0964">Secreted</keyword>
<evidence type="ECO:0000256" key="4">
    <source>
        <dbReference type="RuleBase" id="RU363099"/>
    </source>
</evidence>
<dbReference type="InterPro" id="IPR044859">
    <property type="entry name" value="Allene_oxi_cyc_Dirigent"/>
</dbReference>
<keyword evidence="4" id="KW-0732">Signal</keyword>
<organism evidence="5 6">
    <name type="scientific">Carnegiea gigantea</name>
    <dbReference type="NCBI Taxonomy" id="171969"/>
    <lineage>
        <taxon>Eukaryota</taxon>
        <taxon>Viridiplantae</taxon>
        <taxon>Streptophyta</taxon>
        <taxon>Embryophyta</taxon>
        <taxon>Tracheophyta</taxon>
        <taxon>Spermatophyta</taxon>
        <taxon>Magnoliopsida</taxon>
        <taxon>eudicotyledons</taxon>
        <taxon>Gunneridae</taxon>
        <taxon>Pentapetalae</taxon>
        <taxon>Caryophyllales</taxon>
        <taxon>Cactineae</taxon>
        <taxon>Cactaceae</taxon>
        <taxon>Cactoideae</taxon>
        <taxon>Echinocereeae</taxon>
        <taxon>Carnegiea</taxon>
    </lineage>
</organism>
<evidence type="ECO:0000256" key="1">
    <source>
        <dbReference type="ARBA" id="ARBA00010746"/>
    </source>
</evidence>
<comment type="function">
    <text evidence="4">Dirigent proteins impart stereoselectivity on the phenoxy radical-coupling reaction, yielding optically active lignans from two molecules of coniferyl alcohol in the biosynthesis of lignans, flavonolignans, and alkaloids and thus plays a central role in plant secondary metabolism.</text>
</comment>
<dbReference type="EMBL" id="JAKOGI010000403">
    <property type="protein sequence ID" value="KAJ8435586.1"/>
    <property type="molecule type" value="Genomic_DNA"/>
</dbReference>
<feature type="signal peptide" evidence="4">
    <location>
        <begin position="1"/>
        <end position="24"/>
    </location>
</feature>
<keyword evidence="6" id="KW-1185">Reference proteome</keyword>
<gene>
    <name evidence="5" type="ORF">Cgig2_021740</name>
</gene>
<evidence type="ECO:0000256" key="3">
    <source>
        <dbReference type="ARBA" id="ARBA00022525"/>
    </source>
</evidence>
<proteinExistence type="inferred from homology"/>
<dbReference type="Proteomes" id="UP001153076">
    <property type="component" value="Unassembled WGS sequence"/>
</dbReference>
<comment type="similarity">
    <text evidence="1 4">Belongs to the plant dirigent protein family.</text>
</comment>
<evidence type="ECO:0000313" key="6">
    <source>
        <dbReference type="Proteomes" id="UP001153076"/>
    </source>
</evidence>
<dbReference type="Pfam" id="PF03018">
    <property type="entry name" value="Dirigent"/>
    <property type="match status" value="1"/>
</dbReference>
<comment type="caution">
    <text evidence="5">The sequence shown here is derived from an EMBL/GenBank/DDBJ whole genome shotgun (WGS) entry which is preliminary data.</text>
</comment>
<evidence type="ECO:0000313" key="5">
    <source>
        <dbReference type="EMBL" id="KAJ8435586.1"/>
    </source>
</evidence>
<keyword evidence="4" id="KW-0052">Apoplast</keyword>
<dbReference type="GO" id="GO:0048046">
    <property type="term" value="C:apoplast"/>
    <property type="evidence" value="ECO:0007669"/>
    <property type="project" value="UniProtKB-SubCell"/>
</dbReference>
<protein>
    <recommendedName>
        <fullName evidence="4">Dirigent protein</fullName>
    </recommendedName>
</protein>
<reference evidence="5" key="1">
    <citation type="submission" date="2022-04" db="EMBL/GenBank/DDBJ databases">
        <title>Carnegiea gigantea Genome sequencing and assembly v2.</title>
        <authorList>
            <person name="Copetti D."/>
            <person name="Sanderson M.J."/>
            <person name="Burquez A."/>
            <person name="Wojciechowski M.F."/>
        </authorList>
    </citation>
    <scope>NUCLEOTIDE SEQUENCE</scope>
    <source>
        <strain evidence="5">SGP5-SGP5p</strain>
        <tissue evidence="5">Aerial part</tissue>
    </source>
</reference>
<comment type="subunit">
    <text evidence="2 4">Homodimer.</text>
</comment>
<dbReference type="PANTHER" id="PTHR21495">
    <property type="entry name" value="NUCLEOPORIN-RELATED"/>
    <property type="match status" value="1"/>
</dbReference>
<dbReference type="GO" id="GO:0009699">
    <property type="term" value="P:phenylpropanoid biosynthetic process"/>
    <property type="evidence" value="ECO:0007669"/>
    <property type="project" value="UniProtKB-ARBA"/>
</dbReference>
<comment type="subcellular location">
    <subcellularLocation>
        <location evidence="4">Secreted</location>
        <location evidence="4">Extracellular space</location>
        <location evidence="4">Apoplast</location>
    </subcellularLocation>
</comment>
<evidence type="ECO:0000256" key="2">
    <source>
        <dbReference type="ARBA" id="ARBA00011738"/>
    </source>
</evidence>
<feature type="chain" id="PRO_5040531084" description="Dirigent protein" evidence="4">
    <location>
        <begin position="25"/>
        <end position="181"/>
    </location>
</feature>
<accession>A0A9Q1QBQ5</accession>
<dbReference type="InterPro" id="IPR004265">
    <property type="entry name" value="Dirigent"/>
</dbReference>
<sequence>MDFHSPLTLSFFFLLLLLLPTTQASTFAQPLPTTTLAKSTQKLTKLHFYFHDKPNGPNPTSVIIARPPNQTTIGFGTLVMIDDLLTEGPETGSRLVGRAQGMYAESSQRGSGKYSGSTISILGRYPVPLSEREMPVVGGSGAFRFARGYALAKTYKYDPKTGVAVSEYNVFVLHFDNPLFE</sequence>
<dbReference type="AlphaFoldDB" id="A0A9Q1QBQ5"/>